<dbReference type="Proteomes" id="UP000203449">
    <property type="component" value="Segment"/>
</dbReference>
<protein>
    <submittedName>
        <fullName evidence="1">Uncharacterized protein</fullName>
    </submittedName>
</protein>
<organism evidence="1 2">
    <name type="scientific">Haloarcula hispanica tailed virus 1</name>
    <dbReference type="NCBI Taxonomy" id="1273750"/>
    <lineage>
        <taxon>Viruses</taxon>
        <taxon>Duplodnaviria</taxon>
        <taxon>Heunggongvirae</taxon>
        <taxon>Uroviricota</taxon>
        <taxon>Caudoviricetes</taxon>
        <taxon>Madisaviridae</taxon>
        <taxon>Clampvirus</taxon>
        <taxon>Clampvirus italiense</taxon>
        <taxon>Clampvirus HHTV1</taxon>
    </lineage>
</organism>
<gene>
    <name evidence="1" type="primary">53</name>
    <name evidence="1" type="ORF">HHTV1_53</name>
</gene>
<evidence type="ECO:0000313" key="2">
    <source>
        <dbReference type="Proteomes" id="UP000203449"/>
    </source>
</evidence>
<dbReference type="KEGG" id="vg:16194226"/>
<evidence type="ECO:0000313" key="1">
    <source>
        <dbReference type="EMBL" id="AGM11307.1"/>
    </source>
</evidence>
<name>R4TKV7_9CAUD</name>
<dbReference type="RefSeq" id="YP_008058743.1">
    <property type="nucleotide sequence ID" value="NC_021322.1"/>
</dbReference>
<reference evidence="1 2" key="1">
    <citation type="submission" date="2012-12" db="EMBL/GenBank/DDBJ databases">
        <authorList>
            <person name="Sencilo A."/>
            <person name="Jacobs-Sera D."/>
            <person name="Russell D.A."/>
            <person name="Ko C."/>
            <person name="Atanasova N."/>
            <person name="Osterlund E."/>
            <person name="Oksanen H.M."/>
            <person name="Bamford D.H."/>
            <person name="Hatfull G.F."/>
            <person name="Roine E."/>
            <person name="Hendrix R.W."/>
        </authorList>
    </citation>
    <scope>NUCLEOTIDE SEQUENCE [LARGE SCALE GENOMIC DNA]</scope>
</reference>
<dbReference type="GeneID" id="16194226"/>
<keyword evidence="2" id="KW-1185">Reference proteome</keyword>
<sequence length="116" mass="12491">MTEEPEELKDGFDLPADVDGLNHFTAGAETVDELGDATVRVIPKDAPHQEFDSVMVCRLAGEATVIAKEAVRFEGEAHLVPSTVWPYREVEAIVVPFDDGRIEAAGAERIGVNADG</sequence>
<dbReference type="EMBL" id="KC292025">
    <property type="protein sequence ID" value="AGM11307.1"/>
    <property type="molecule type" value="Genomic_DNA"/>
</dbReference>
<accession>R4TKV7</accession>
<proteinExistence type="predicted"/>